<evidence type="ECO:0000313" key="2">
    <source>
        <dbReference type="EMBL" id="KKQ94936.1"/>
    </source>
</evidence>
<dbReference type="SUPFAM" id="SSF54523">
    <property type="entry name" value="Pili subunits"/>
    <property type="match status" value="1"/>
</dbReference>
<dbReference type="InterPro" id="IPR045584">
    <property type="entry name" value="Pilin-like"/>
</dbReference>
<dbReference type="PROSITE" id="PS00409">
    <property type="entry name" value="PROKAR_NTER_METHYL"/>
    <property type="match status" value="1"/>
</dbReference>
<protein>
    <submittedName>
        <fullName evidence="2">Pilin</fullName>
    </submittedName>
</protein>
<dbReference type="STRING" id="1618345.UT18_C0006G0034"/>
<dbReference type="Proteomes" id="UP000034207">
    <property type="component" value="Unassembled WGS sequence"/>
</dbReference>
<dbReference type="EMBL" id="LBVV01000006">
    <property type="protein sequence ID" value="KKQ94936.1"/>
    <property type="molecule type" value="Genomic_DNA"/>
</dbReference>
<comment type="caution">
    <text evidence="2">The sequence shown here is derived from an EMBL/GenBank/DDBJ whole genome shotgun (WGS) entry which is preliminary data.</text>
</comment>
<proteinExistence type="predicted"/>
<evidence type="ECO:0000256" key="1">
    <source>
        <dbReference type="SAM" id="Phobius"/>
    </source>
</evidence>
<dbReference type="AlphaFoldDB" id="A0A0G0PZR2"/>
<keyword evidence="1" id="KW-1133">Transmembrane helix</keyword>
<evidence type="ECO:0000313" key="3">
    <source>
        <dbReference type="Proteomes" id="UP000034207"/>
    </source>
</evidence>
<keyword evidence="1" id="KW-0472">Membrane</keyword>
<organism evidence="2 3">
    <name type="scientific">candidate division CPR2 bacterium GW2011_GWC2_39_10</name>
    <dbReference type="NCBI Taxonomy" id="1618345"/>
    <lineage>
        <taxon>Bacteria</taxon>
        <taxon>Bacteria division CPR2</taxon>
    </lineage>
</organism>
<dbReference type="InterPro" id="IPR012902">
    <property type="entry name" value="N_methyl_site"/>
</dbReference>
<sequence>MKGKKSLCLQSKGLTLIELIIVVGIIGILSGIAVIRWGNIKKDTDLELAAELVQSEIVKARENSLAPKPSTALSAATDVNGYGFMIEGLDSLPGYKRWYYSHFVDKVGTVLPANQDRFSSPDDTQTKYSFRDQGSPADYTVHKNIHNINFGCIYRCRPSDADDSTCLLVNSGTSFKGIVFKVAELPSERKIYYTDDNISIIPVDGTIYKKIIFVLQDTSQNKFKKININMQTGEVWTSPTETVGCS</sequence>
<dbReference type="Pfam" id="PF07963">
    <property type="entry name" value="N_methyl"/>
    <property type="match status" value="1"/>
</dbReference>
<feature type="transmembrane region" description="Helical" evidence="1">
    <location>
        <begin position="12"/>
        <end position="37"/>
    </location>
</feature>
<gene>
    <name evidence="2" type="ORF">UT18_C0006G0034</name>
</gene>
<name>A0A0G0PZR2_UNCC2</name>
<dbReference type="Gene3D" id="3.30.700.10">
    <property type="entry name" value="Glycoprotein, Type 4 Pilin"/>
    <property type="match status" value="1"/>
</dbReference>
<dbReference type="NCBIfam" id="TIGR02532">
    <property type="entry name" value="IV_pilin_GFxxxE"/>
    <property type="match status" value="1"/>
</dbReference>
<reference evidence="2 3" key="1">
    <citation type="journal article" date="2015" name="Nature">
        <title>rRNA introns, odd ribosomes, and small enigmatic genomes across a large radiation of phyla.</title>
        <authorList>
            <person name="Brown C.T."/>
            <person name="Hug L.A."/>
            <person name="Thomas B.C."/>
            <person name="Sharon I."/>
            <person name="Castelle C.J."/>
            <person name="Singh A."/>
            <person name="Wilkins M.J."/>
            <person name="Williams K.H."/>
            <person name="Banfield J.F."/>
        </authorList>
    </citation>
    <scope>NUCLEOTIDE SEQUENCE [LARGE SCALE GENOMIC DNA]</scope>
</reference>
<keyword evidence="1" id="KW-0812">Transmembrane</keyword>
<accession>A0A0G0PZR2</accession>